<protein>
    <submittedName>
        <fullName evidence="2">Uncharacterized protein</fullName>
    </submittedName>
</protein>
<organism evidence="2">
    <name type="scientific">bioreactor metagenome</name>
    <dbReference type="NCBI Taxonomy" id="1076179"/>
    <lineage>
        <taxon>unclassified sequences</taxon>
        <taxon>metagenomes</taxon>
        <taxon>ecological metagenomes</taxon>
    </lineage>
</organism>
<dbReference type="EMBL" id="VSSQ01027665">
    <property type="protein sequence ID" value="MPM77025.1"/>
    <property type="molecule type" value="Genomic_DNA"/>
</dbReference>
<evidence type="ECO:0000256" key="1">
    <source>
        <dbReference type="SAM" id="MobiDB-lite"/>
    </source>
</evidence>
<feature type="region of interest" description="Disordered" evidence="1">
    <location>
        <begin position="1"/>
        <end position="35"/>
    </location>
</feature>
<dbReference type="AlphaFoldDB" id="A0A645CJA2"/>
<proteinExistence type="predicted"/>
<feature type="compositionally biased region" description="Basic and acidic residues" evidence="1">
    <location>
        <begin position="7"/>
        <end position="17"/>
    </location>
</feature>
<accession>A0A645CJA2</accession>
<evidence type="ECO:0000313" key="2">
    <source>
        <dbReference type="EMBL" id="MPM77025.1"/>
    </source>
</evidence>
<name>A0A645CJA2_9ZZZZ</name>
<sequence>MPGRVVVPEKVHDDPQGDRGGLNRRVTEDSGGDAGKVHGLDAVLRRKLETGAVAGGQLFCLAGLSAPPDRARRVEDIACLQPVSLCQLCLAGGTAVERAALRQKLRPRRPVDSSVHTAAPQQGFICGVDNGLGVRLRNIPHYDGKTVHIRASFRNSPYTSATENTSISHAFLLVFAL</sequence>
<gene>
    <name evidence="2" type="ORF">SDC9_124024</name>
</gene>
<reference evidence="2" key="1">
    <citation type="submission" date="2019-08" db="EMBL/GenBank/DDBJ databases">
        <authorList>
            <person name="Kucharzyk K."/>
            <person name="Murdoch R.W."/>
            <person name="Higgins S."/>
            <person name="Loffler F."/>
        </authorList>
    </citation>
    <scope>NUCLEOTIDE SEQUENCE</scope>
</reference>
<comment type="caution">
    <text evidence="2">The sequence shown here is derived from an EMBL/GenBank/DDBJ whole genome shotgun (WGS) entry which is preliminary data.</text>
</comment>